<evidence type="ECO:0000313" key="5">
    <source>
        <dbReference type="Proteomes" id="UP001212997"/>
    </source>
</evidence>
<organism evidence="4 5">
    <name type="scientific">Meripilus lineatus</name>
    <dbReference type="NCBI Taxonomy" id="2056292"/>
    <lineage>
        <taxon>Eukaryota</taxon>
        <taxon>Fungi</taxon>
        <taxon>Dikarya</taxon>
        <taxon>Basidiomycota</taxon>
        <taxon>Agaricomycotina</taxon>
        <taxon>Agaricomycetes</taxon>
        <taxon>Polyporales</taxon>
        <taxon>Meripilaceae</taxon>
        <taxon>Meripilus</taxon>
    </lineage>
</organism>
<dbReference type="InterPro" id="IPR006683">
    <property type="entry name" value="Thioestr_dom"/>
</dbReference>
<dbReference type="AlphaFoldDB" id="A0AAD5UXY8"/>
<reference evidence="4" key="1">
    <citation type="submission" date="2022-07" db="EMBL/GenBank/DDBJ databases">
        <title>Genome Sequence of Physisporinus lineatus.</title>
        <authorList>
            <person name="Buettner E."/>
        </authorList>
    </citation>
    <scope>NUCLEOTIDE SEQUENCE</scope>
    <source>
        <strain evidence="4">VT162</strain>
    </source>
</reference>
<evidence type="ECO:0000256" key="1">
    <source>
        <dbReference type="ARBA" id="ARBA00008324"/>
    </source>
</evidence>
<dbReference type="Gene3D" id="3.10.129.10">
    <property type="entry name" value="Hotdog Thioesterase"/>
    <property type="match status" value="1"/>
</dbReference>
<proteinExistence type="inferred from homology"/>
<evidence type="ECO:0000256" key="2">
    <source>
        <dbReference type="ARBA" id="ARBA00022801"/>
    </source>
</evidence>
<feature type="domain" description="Thioesterase" evidence="3">
    <location>
        <begin position="101"/>
        <end position="180"/>
    </location>
</feature>
<name>A0AAD5UXY8_9APHY</name>
<evidence type="ECO:0000259" key="3">
    <source>
        <dbReference type="Pfam" id="PF03061"/>
    </source>
</evidence>
<dbReference type="GO" id="GO:0047617">
    <property type="term" value="F:fatty acyl-CoA hydrolase activity"/>
    <property type="evidence" value="ECO:0007669"/>
    <property type="project" value="InterPro"/>
</dbReference>
<comment type="similarity">
    <text evidence="1">Belongs to the thioesterase PaaI family.</text>
</comment>
<keyword evidence="5" id="KW-1185">Reference proteome</keyword>
<comment type="caution">
    <text evidence="4">The sequence shown here is derived from an EMBL/GenBank/DDBJ whole genome shotgun (WGS) entry which is preliminary data.</text>
</comment>
<accession>A0AAD5UXY8</accession>
<gene>
    <name evidence="4" type="ORF">NLI96_g8960</name>
</gene>
<dbReference type="Pfam" id="PF03061">
    <property type="entry name" value="4HBT"/>
    <property type="match status" value="1"/>
</dbReference>
<dbReference type="Proteomes" id="UP001212997">
    <property type="component" value="Unassembled WGS sequence"/>
</dbReference>
<protein>
    <recommendedName>
        <fullName evidence="3">Thioesterase domain-containing protein</fullName>
    </recommendedName>
</protein>
<dbReference type="EMBL" id="JANAWD010000430">
    <property type="protein sequence ID" value="KAJ3479572.1"/>
    <property type="molecule type" value="Genomic_DNA"/>
</dbReference>
<dbReference type="SUPFAM" id="SSF54637">
    <property type="entry name" value="Thioesterase/thiol ester dehydrase-isomerase"/>
    <property type="match status" value="1"/>
</dbReference>
<keyword evidence="2" id="KW-0378">Hydrolase</keyword>
<sequence>MADPLAIIRALPRAPAPNDDPTTIRGNVSLEHKELCQRILYFHVANYPGSTVFSNQLMNDLKIVEVNSRRMKVGEDDASGGILQGETIFEIEVTKGMLNTHGTLAGGCAFHILDFCTFSALFTLALENNDASTGVSTGINLSWHSPATLGTVLRIVSTSVNMSDRSATSRAEVYDKKTNKLLISAVHHVMPLKSYKSKGSSNTKSKAKL</sequence>
<dbReference type="PANTHER" id="PTHR21660">
    <property type="entry name" value="THIOESTERASE SUPERFAMILY MEMBER-RELATED"/>
    <property type="match status" value="1"/>
</dbReference>
<dbReference type="InterPro" id="IPR039298">
    <property type="entry name" value="ACOT13"/>
</dbReference>
<dbReference type="PANTHER" id="PTHR21660:SF1">
    <property type="entry name" value="ACYL-COENZYME A THIOESTERASE 13"/>
    <property type="match status" value="1"/>
</dbReference>
<dbReference type="InterPro" id="IPR029069">
    <property type="entry name" value="HotDog_dom_sf"/>
</dbReference>
<evidence type="ECO:0000313" key="4">
    <source>
        <dbReference type="EMBL" id="KAJ3479572.1"/>
    </source>
</evidence>
<dbReference type="CDD" id="cd03443">
    <property type="entry name" value="PaaI_thioesterase"/>
    <property type="match status" value="1"/>
</dbReference>